<feature type="domain" description="EF-hand" evidence="1">
    <location>
        <begin position="18"/>
        <end position="53"/>
    </location>
</feature>
<accession>A0ABY8TWI0</accession>
<sequence>MGAAFTKCLGSVTTDPKKMGMIVSKSFGMFDKDKSGYIEAAEAKAAAEQVITMAKLQGKVKPEMLDSVFNKAAGTDKKLDQAEFQAMISEVLKKAGVDAAMPPAPAAPAAAAAAPAAAPAPAAAADAAAAPPAAVPQ</sequence>
<gene>
    <name evidence="2" type="ORF">OEZ85_007062</name>
</gene>
<name>A0ABY8TWI0_TETOB</name>
<evidence type="ECO:0000259" key="1">
    <source>
        <dbReference type="PROSITE" id="PS50222"/>
    </source>
</evidence>
<organism evidence="2 3">
    <name type="scientific">Tetradesmus obliquus</name>
    <name type="common">Green alga</name>
    <name type="synonym">Acutodesmus obliquus</name>
    <dbReference type="NCBI Taxonomy" id="3088"/>
    <lineage>
        <taxon>Eukaryota</taxon>
        <taxon>Viridiplantae</taxon>
        <taxon>Chlorophyta</taxon>
        <taxon>core chlorophytes</taxon>
        <taxon>Chlorophyceae</taxon>
        <taxon>CS clade</taxon>
        <taxon>Sphaeropleales</taxon>
        <taxon>Scenedesmaceae</taxon>
        <taxon>Tetradesmus</taxon>
    </lineage>
</organism>
<dbReference type="InterPro" id="IPR011992">
    <property type="entry name" value="EF-hand-dom_pair"/>
</dbReference>
<dbReference type="Gene3D" id="1.10.238.10">
    <property type="entry name" value="EF-hand"/>
    <property type="match status" value="1"/>
</dbReference>
<dbReference type="PROSITE" id="PS50222">
    <property type="entry name" value="EF_HAND_2"/>
    <property type="match status" value="1"/>
</dbReference>
<protein>
    <recommendedName>
        <fullName evidence="1">EF-hand domain-containing protein</fullName>
    </recommendedName>
</protein>
<dbReference type="InterPro" id="IPR002048">
    <property type="entry name" value="EF_hand_dom"/>
</dbReference>
<dbReference type="SUPFAM" id="SSF47473">
    <property type="entry name" value="EF-hand"/>
    <property type="match status" value="1"/>
</dbReference>
<proteinExistence type="predicted"/>
<dbReference type="EMBL" id="CP126211">
    <property type="protein sequence ID" value="WIA13485.1"/>
    <property type="molecule type" value="Genomic_DNA"/>
</dbReference>
<evidence type="ECO:0000313" key="3">
    <source>
        <dbReference type="Proteomes" id="UP001244341"/>
    </source>
</evidence>
<reference evidence="2 3" key="1">
    <citation type="submission" date="2023-05" db="EMBL/GenBank/DDBJ databases">
        <title>A 100% complete, gapless, phased diploid assembly of the Scenedesmus obliquus UTEX 3031 genome.</title>
        <authorList>
            <person name="Biondi T.C."/>
            <person name="Hanschen E.R."/>
            <person name="Kwon T."/>
            <person name="Eng W."/>
            <person name="Kruse C.P.S."/>
            <person name="Koehler S.I."/>
            <person name="Kunde Y."/>
            <person name="Gleasner C.D."/>
            <person name="You Mak K.T."/>
            <person name="Polle J."/>
            <person name="Hovde B.T."/>
            <person name="Starkenburg S.R."/>
        </authorList>
    </citation>
    <scope>NUCLEOTIDE SEQUENCE [LARGE SCALE GENOMIC DNA]</scope>
    <source>
        <strain evidence="2 3">DOE0152z</strain>
    </source>
</reference>
<keyword evidence="3" id="KW-1185">Reference proteome</keyword>
<evidence type="ECO:0000313" key="2">
    <source>
        <dbReference type="EMBL" id="WIA13485.1"/>
    </source>
</evidence>
<dbReference type="Proteomes" id="UP001244341">
    <property type="component" value="Chromosome 4b"/>
</dbReference>